<evidence type="ECO:0000313" key="1">
    <source>
        <dbReference type="EMBL" id="GLY79184.1"/>
    </source>
</evidence>
<sequence length="139" mass="15096">MELRHPDNLKEDQIMKGECRVYVSDQEAWIITNAGLTVDDLEQFSEISDLHACAADGVIIAARLITRIEDDLRAKIEQAYRDLECADAALTAGEAINGRGVLEYTATEIDMLAARRADAYTGLAAACRTAAALLAPART</sequence>
<name>A0A9W6RPE2_9ACTN</name>
<gene>
    <name evidence="1" type="ORF">Airi01_074510</name>
</gene>
<accession>A0A9W6RPE2</accession>
<comment type="caution">
    <text evidence="1">The sequence shown here is derived from an EMBL/GenBank/DDBJ whole genome shotgun (WGS) entry which is preliminary data.</text>
</comment>
<evidence type="ECO:0000313" key="2">
    <source>
        <dbReference type="Proteomes" id="UP001165135"/>
    </source>
</evidence>
<dbReference type="AlphaFoldDB" id="A0A9W6RPE2"/>
<protein>
    <submittedName>
        <fullName evidence="1">Uncharacterized protein</fullName>
    </submittedName>
</protein>
<dbReference type="EMBL" id="BSTJ01000011">
    <property type="protein sequence ID" value="GLY79184.1"/>
    <property type="molecule type" value="Genomic_DNA"/>
</dbReference>
<dbReference type="Proteomes" id="UP001165135">
    <property type="component" value="Unassembled WGS sequence"/>
</dbReference>
<proteinExistence type="predicted"/>
<dbReference type="RefSeq" id="WP_285630289.1">
    <property type="nucleotide sequence ID" value="NZ_BSTJ01000011.1"/>
</dbReference>
<organism evidence="1 2">
    <name type="scientific">Actinoallomurus iriomotensis</name>
    <dbReference type="NCBI Taxonomy" id="478107"/>
    <lineage>
        <taxon>Bacteria</taxon>
        <taxon>Bacillati</taxon>
        <taxon>Actinomycetota</taxon>
        <taxon>Actinomycetes</taxon>
        <taxon>Streptosporangiales</taxon>
        <taxon>Thermomonosporaceae</taxon>
        <taxon>Actinoallomurus</taxon>
    </lineage>
</organism>
<reference evidence="1" key="1">
    <citation type="submission" date="2023-03" db="EMBL/GenBank/DDBJ databases">
        <title>Actinoallomurus iriomotensis NBRC 103681.</title>
        <authorList>
            <person name="Ichikawa N."/>
            <person name="Sato H."/>
            <person name="Tonouchi N."/>
        </authorList>
    </citation>
    <scope>NUCLEOTIDE SEQUENCE</scope>
    <source>
        <strain evidence="1">NBRC 103681</strain>
    </source>
</reference>